<dbReference type="AlphaFoldDB" id="A0A556QPT1"/>
<name>A0A556QPT1_9BACT</name>
<proteinExistence type="predicted"/>
<feature type="compositionally biased region" description="Polar residues" evidence="1">
    <location>
        <begin position="443"/>
        <end position="456"/>
    </location>
</feature>
<dbReference type="Proteomes" id="UP000315648">
    <property type="component" value="Unassembled WGS sequence"/>
</dbReference>
<protein>
    <recommendedName>
        <fullName evidence="4">Flagellar hook-length control protein FliK</fullName>
    </recommendedName>
</protein>
<evidence type="ECO:0000313" key="2">
    <source>
        <dbReference type="EMBL" id="TSJ78653.1"/>
    </source>
</evidence>
<sequence length="513" mass="53325">MTTLPAGFPPTDGGIVSPLNGTDFSGLVPLLADDSGDNSGNIFSSVLGECTDTAPVPSVQPLRAESPGRAPAGTGFVAAVPPALSTSPRAIQLNSAQVIEKKPVIDSDVASEVPAADVETKTVSDDAQPATPIVPVEILSEAISAPLIVSLPELKTIEAPSAGNRSARPFSAEVHTLSDATTRAQPEIRDVSAVPVSVPEPVSAGNELEKSSTPMNAMAPVATPANRVATAMTPADVAQPEMRVEKIAAPVIAALEPALKTVDSAPINNFLIVDNKVDVGSEKTLGTVNAKSRDVMRTKPDSLSSLPVAEPGVSVGREFAAVTPLQSPAIVAGGSAGVSSSEPELKISSHAVDAAGVVREVVELTHEFRARERNSVEVKFNFKDDTELSVRLAYRDGDVQTTFRTDSDSLRAALSHEWQGYAAAAIQQPREYRVSEPVFTRTADFSGSPDQRNAGSSAGGDARQQYSSHANDPAAQPDATLSGSLRSSRFSPATVLPAAGSRSSHDRLLHAFA</sequence>
<dbReference type="OrthoDB" id="10019484at2"/>
<dbReference type="RefSeq" id="WP_144228994.1">
    <property type="nucleotide sequence ID" value="NZ_CBCRVV010000002.1"/>
</dbReference>
<dbReference type="EMBL" id="VMBG01000001">
    <property type="protein sequence ID" value="TSJ78653.1"/>
    <property type="molecule type" value="Genomic_DNA"/>
</dbReference>
<evidence type="ECO:0008006" key="4">
    <source>
        <dbReference type="Google" id="ProtNLM"/>
    </source>
</evidence>
<comment type="caution">
    <text evidence="2">The sequence shown here is derived from an EMBL/GenBank/DDBJ whole genome shotgun (WGS) entry which is preliminary data.</text>
</comment>
<feature type="region of interest" description="Disordered" evidence="1">
    <location>
        <begin position="441"/>
        <end position="486"/>
    </location>
</feature>
<accession>A0A556QPT1</accession>
<reference evidence="2 3" key="1">
    <citation type="submission" date="2019-07" db="EMBL/GenBank/DDBJ databases">
        <title>Description of 53C-WASEF.</title>
        <authorList>
            <person name="Pitt A."/>
            <person name="Hahn M.W."/>
        </authorList>
    </citation>
    <scope>NUCLEOTIDE SEQUENCE [LARGE SCALE GENOMIC DNA]</scope>
    <source>
        <strain evidence="2 3">53C-WASEF</strain>
    </source>
</reference>
<organism evidence="2 3">
    <name type="scientific">Rariglobus hedericola</name>
    <dbReference type="NCBI Taxonomy" id="2597822"/>
    <lineage>
        <taxon>Bacteria</taxon>
        <taxon>Pseudomonadati</taxon>
        <taxon>Verrucomicrobiota</taxon>
        <taxon>Opitutia</taxon>
        <taxon>Opitutales</taxon>
        <taxon>Opitutaceae</taxon>
        <taxon>Rariglobus</taxon>
    </lineage>
</organism>
<gene>
    <name evidence="2" type="ORF">FPL22_04935</name>
</gene>
<evidence type="ECO:0000256" key="1">
    <source>
        <dbReference type="SAM" id="MobiDB-lite"/>
    </source>
</evidence>
<evidence type="ECO:0000313" key="3">
    <source>
        <dbReference type="Proteomes" id="UP000315648"/>
    </source>
</evidence>
<keyword evidence="3" id="KW-1185">Reference proteome</keyword>